<gene>
    <name evidence="2" type="ORF">TRFO_17099</name>
</gene>
<name>A0A1J4KSS8_9EUKA</name>
<evidence type="ECO:0000259" key="1">
    <source>
        <dbReference type="Pfam" id="PF07707"/>
    </source>
</evidence>
<accession>A0A1J4KSS8</accession>
<comment type="caution">
    <text evidence="2">The sequence shown here is derived from an EMBL/GenBank/DDBJ whole genome shotgun (WGS) entry which is preliminary data.</text>
</comment>
<sequence length="471" mass="54376">MAWSFTGNNQAWGSNYSNFGNSSSSWGVHSDGSAMWGTLFGNKDTSSENKQTTSYKNILTQTDQKNYFCLSYKGLSRIESLKEKKDFILSFGGNQICCNRFSVVFLSPKIYNLLLTDPTIDSFDFSESFSTLELNPDSISTILEILDQLFNGREIYITDQNRKLLLDLAEILENEELGLAVIRSFEDLSEENTINRLNYLYTCKYECNEEIDYVSQNFEKFSYHEILKLDLNLLKMILSNSKLVIEDEDSLYRLINKLIQEKGDEYQELFETIHFENLSCENVSDFLNLFDYDSINIVIWNSLCRRLVLPVNQNEQNLSNIVPNQDQTNIFELLKQIKVNMKISLYNGFYWATQTADTKNNIIDPSNTTRIQFKQINFDFGKKFVSLTKVKLLLAFNKTASLEIIGFFPQKSVTLAKSEIGPVQNSVNLVDSWYEFEINSNEKFSSVILMIKDNPTSSPFYITRCEFYGVL</sequence>
<dbReference type="InterPro" id="IPR011705">
    <property type="entry name" value="BACK"/>
</dbReference>
<dbReference type="EMBL" id="MLAK01000553">
    <property type="protein sequence ID" value="OHT12852.1"/>
    <property type="molecule type" value="Genomic_DNA"/>
</dbReference>
<reference evidence="2" key="1">
    <citation type="submission" date="2016-10" db="EMBL/GenBank/DDBJ databases">
        <authorList>
            <person name="Benchimol M."/>
            <person name="Almeida L.G."/>
            <person name="Vasconcelos A.T."/>
            <person name="Perreira-Neves A."/>
            <person name="Rosa I.A."/>
            <person name="Tasca T."/>
            <person name="Bogo M.R."/>
            <person name="de Souza W."/>
        </authorList>
    </citation>
    <scope>NUCLEOTIDE SEQUENCE [LARGE SCALE GENOMIC DNA]</scope>
    <source>
        <strain evidence="2">K</strain>
    </source>
</reference>
<dbReference type="Pfam" id="PF07707">
    <property type="entry name" value="BACK"/>
    <property type="match status" value="1"/>
</dbReference>
<dbReference type="Proteomes" id="UP000179807">
    <property type="component" value="Unassembled WGS sequence"/>
</dbReference>
<dbReference type="AlphaFoldDB" id="A0A1J4KSS8"/>
<dbReference type="VEuPathDB" id="TrichDB:TRFO_17099"/>
<protein>
    <recommendedName>
        <fullName evidence="1">BACK domain-containing protein</fullName>
    </recommendedName>
</protein>
<evidence type="ECO:0000313" key="2">
    <source>
        <dbReference type="EMBL" id="OHT12852.1"/>
    </source>
</evidence>
<feature type="domain" description="BACK" evidence="1">
    <location>
        <begin position="211"/>
        <end position="285"/>
    </location>
</feature>
<proteinExistence type="predicted"/>
<keyword evidence="3" id="KW-1185">Reference proteome</keyword>
<evidence type="ECO:0000313" key="3">
    <source>
        <dbReference type="Proteomes" id="UP000179807"/>
    </source>
</evidence>
<dbReference type="GeneID" id="94834091"/>
<dbReference type="RefSeq" id="XP_068365988.1">
    <property type="nucleotide sequence ID" value="XM_068499387.1"/>
</dbReference>
<organism evidence="2 3">
    <name type="scientific">Tritrichomonas foetus</name>
    <dbReference type="NCBI Taxonomy" id="1144522"/>
    <lineage>
        <taxon>Eukaryota</taxon>
        <taxon>Metamonada</taxon>
        <taxon>Parabasalia</taxon>
        <taxon>Tritrichomonadida</taxon>
        <taxon>Tritrichomonadidae</taxon>
        <taxon>Tritrichomonas</taxon>
    </lineage>
</organism>